<dbReference type="InterPro" id="IPR023458">
    <property type="entry name" value="Met-tRNA_ligase_1"/>
</dbReference>
<evidence type="ECO:0000256" key="1">
    <source>
        <dbReference type="ARBA" id="ARBA00003314"/>
    </source>
</evidence>
<dbReference type="SUPFAM" id="SSF50249">
    <property type="entry name" value="Nucleic acid-binding proteins"/>
    <property type="match status" value="1"/>
</dbReference>
<comment type="catalytic activity">
    <reaction evidence="15 16">
        <text>tRNA(Met) + L-methionine + ATP = L-methionyl-tRNA(Met) + AMP + diphosphate</text>
        <dbReference type="Rhea" id="RHEA:13481"/>
        <dbReference type="Rhea" id="RHEA-COMP:9667"/>
        <dbReference type="Rhea" id="RHEA-COMP:9698"/>
        <dbReference type="ChEBI" id="CHEBI:30616"/>
        <dbReference type="ChEBI" id="CHEBI:33019"/>
        <dbReference type="ChEBI" id="CHEBI:57844"/>
        <dbReference type="ChEBI" id="CHEBI:78442"/>
        <dbReference type="ChEBI" id="CHEBI:78530"/>
        <dbReference type="ChEBI" id="CHEBI:456215"/>
        <dbReference type="EC" id="6.1.1.10"/>
    </reaction>
</comment>
<feature type="domain" description="TRNA-binding" evidence="17">
    <location>
        <begin position="585"/>
        <end position="686"/>
    </location>
</feature>
<dbReference type="EC" id="6.1.1.10" evidence="16"/>
<keyword evidence="14 16" id="KW-0030">Aminoacyl-tRNA synthetase</keyword>
<dbReference type="OrthoDB" id="9810191at2"/>
<dbReference type="CDD" id="cd02800">
    <property type="entry name" value="tRNA_bind_EcMetRS_like"/>
    <property type="match status" value="1"/>
</dbReference>
<comment type="cofactor">
    <cofactor evidence="16">
        <name>Zn(2+)</name>
        <dbReference type="ChEBI" id="CHEBI:29105"/>
    </cofactor>
    <text evidence="16">Binds 1 zinc ion per subunit.</text>
</comment>
<evidence type="ECO:0000313" key="18">
    <source>
        <dbReference type="EMBL" id="SHF60263.1"/>
    </source>
</evidence>
<keyword evidence="9 16" id="KW-0547">Nucleotide-binding</keyword>
<evidence type="ECO:0000256" key="4">
    <source>
        <dbReference type="ARBA" id="ARBA00011738"/>
    </source>
</evidence>
<dbReference type="SUPFAM" id="SSF52374">
    <property type="entry name" value="Nucleotidylyl transferase"/>
    <property type="match status" value="1"/>
</dbReference>
<dbReference type="PROSITE" id="PS50886">
    <property type="entry name" value="TRBD"/>
    <property type="match status" value="1"/>
</dbReference>
<gene>
    <name evidence="16" type="primary">metG</name>
    <name evidence="18" type="ORF">SAMN04487965_2361</name>
</gene>
<dbReference type="Proteomes" id="UP000184170">
    <property type="component" value="Unassembled WGS sequence"/>
</dbReference>
<dbReference type="Pfam" id="PF01588">
    <property type="entry name" value="tRNA_bind"/>
    <property type="match status" value="1"/>
</dbReference>
<keyword evidence="5 16" id="KW-0963">Cytoplasm</keyword>
<dbReference type="InterPro" id="IPR009080">
    <property type="entry name" value="tRNAsynth_Ia_anticodon-bd"/>
</dbReference>
<evidence type="ECO:0000256" key="9">
    <source>
        <dbReference type="ARBA" id="ARBA00022741"/>
    </source>
</evidence>
<dbReference type="InterPro" id="IPR001412">
    <property type="entry name" value="aa-tRNA-synth_I_CS"/>
</dbReference>
<evidence type="ECO:0000256" key="6">
    <source>
        <dbReference type="ARBA" id="ARBA00022555"/>
    </source>
</evidence>
<dbReference type="PRINTS" id="PR01041">
    <property type="entry name" value="TRNASYNTHMET"/>
</dbReference>
<dbReference type="CDD" id="cd00814">
    <property type="entry name" value="MetRS_core"/>
    <property type="match status" value="1"/>
</dbReference>
<dbReference type="PANTHER" id="PTHR45765:SF1">
    <property type="entry name" value="METHIONINE--TRNA LIGASE, CYTOPLASMIC"/>
    <property type="match status" value="1"/>
</dbReference>
<evidence type="ECO:0000256" key="15">
    <source>
        <dbReference type="ARBA" id="ARBA00047364"/>
    </source>
</evidence>
<comment type="function">
    <text evidence="1 16">Is required not only for elongation of protein synthesis but also for the initiation of all mRNA translation through initiator tRNA(fMet) aminoacylation.</text>
</comment>
<evidence type="ECO:0000256" key="7">
    <source>
        <dbReference type="ARBA" id="ARBA00022598"/>
    </source>
</evidence>
<feature type="binding site" evidence="16">
    <location>
        <position position="337"/>
    </location>
    <ligand>
        <name>ATP</name>
        <dbReference type="ChEBI" id="CHEBI:30616"/>
    </ligand>
</feature>
<organism evidence="18 19">
    <name type="scientific">Microbulbifer donghaiensis</name>
    <dbReference type="NCBI Taxonomy" id="494016"/>
    <lineage>
        <taxon>Bacteria</taxon>
        <taxon>Pseudomonadati</taxon>
        <taxon>Pseudomonadota</taxon>
        <taxon>Gammaproteobacteria</taxon>
        <taxon>Cellvibrionales</taxon>
        <taxon>Microbulbiferaceae</taxon>
        <taxon>Microbulbifer</taxon>
    </lineage>
</organism>
<keyword evidence="10 16" id="KW-0862">Zinc</keyword>
<dbReference type="HAMAP" id="MF_00098">
    <property type="entry name" value="Met_tRNA_synth_type1"/>
    <property type="match status" value="1"/>
</dbReference>
<comment type="similarity">
    <text evidence="3 16">Belongs to the class-I aminoacyl-tRNA synthetase family. MetG type 1 subfamily.</text>
</comment>
<dbReference type="PANTHER" id="PTHR45765">
    <property type="entry name" value="METHIONINE--TRNA LIGASE"/>
    <property type="match status" value="1"/>
</dbReference>
<keyword evidence="11 16" id="KW-0067">ATP-binding</keyword>
<dbReference type="GO" id="GO:0005524">
    <property type="term" value="F:ATP binding"/>
    <property type="evidence" value="ECO:0007669"/>
    <property type="project" value="UniProtKB-UniRule"/>
</dbReference>
<dbReference type="InterPro" id="IPR002547">
    <property type="entry name" value="tRNA-bd_dom"/>
</dbReference>
<evidence type="ECO:0000256" key="12">
    <source>
        <dbReference type="ARBA" id="ARBA00022884"/>
    </source>
</evidence>
<keyword evidence="12 16" id="KW-0694">RNA-binding</keyword>
<proteinExistence type="inferred from homology"/>
<evidence type="ECO:0000259" key="17">
    <source>
        <dbReference type="PROSITE" id="PS50886"/>
    </source>
</evidence>
<dbReference type="GO" id="GO:0046872">
    <property type="term" value="F:metal ion binding"/>
    <property type="evidence" value="ECO:0007669"/>
    <property type="project" value="UniProtKB-KW"/>
</dbReference>
<dbReference type="GO" id="GO:0006431">
    <property type="term" value="P:methionyl-tRNA aminoacylation"/>
    <property type="evidence" value="ECO:0007669"/>
    <property type="project" value="UniProtKB-UniRule"/>
</dbReference>
<dbReference type="PROSITE" id="PS00178">
    <property type="entry name" value="AA_TRNA_LIGASE_I"/>
    <property type="match status" value="1"/>
</dbReference>
<accession>A0A1M5CZL2</accession>
<dbReference type="InterPro" id="IPR014729">
    <property type="entry name" value="Rossmann-like_a/b/a_fold"/>
</dbReference>
<dbReference type="InterPro" id="IPR014758">
    <property type="entry name" value="Met-tRNA_synth"/>
</dbReference>
<dbReference type="Pfam" id="PF19303">
    <property type="entry name" value="Anticodon_3"/>
    <property type="match status" value="1"/>
</dbReference>
<feature type="short sequence motif" description="'HIGH' region" evidence="16">
    <location>
        <begin position="18"/>
        <end position="28"/>
    </location>
</feature>
<evidence type="ECO:0000256" key="5">
    <source>
        <dbReference type="ARBA" id="ARBA00022490"/>
    </source>
</evidence>
<dbReference type="SUPFAM" id="SSF47323">
    <property type="entry name" value="Anticodon-binding domain of a subclass of class I aminoacyl-tRNA synthetases"/>
    <property type="match status" value="1"/>
</dbReference>
<evidence type="ECO:0000256" key="3">
    <source>
        <dbReference type="ARBA" id="ARBA00008258"/>
    </source>
</evidence>
<dbReference type="NCBIfam" id="NF001100">
    <property type="entry name" value="PRK00133.1"/>
    <property type="match status" value="1"/>
</dbReference>
<dbReference type="InterPro" id="IPR041872">
    <property type="entry name" value="Anticodon_Met"/>
</dbReference>
<evidence type="ECO:0000256" key="11">
    <source>
        <dbReference type="ARBA" id="ARBA00022840"/>
    </source>
</evidence>
<evidence type="ECO:0000313" key="19">
    <source>
        <dbReference type="Proteomes" id="UP000184170"/>
    </source>
</evidence>
<dbReference type="RefSeq" id="WP_073275327.1">
    <property type="nucleotide sequence ID" value="NZ_FQVA01000002.1"/>
</dbReference>
<dbReference type="FunFam" id="2.40.50.140:FF:000042">
    <property type="entry name" value="Methionine--tRNA ligase"/>
    <property type="match status" value="1"/>
</dbReference>
<feature type="short sequence motif" description="'KMSKS' region" evidence="16">
    <location>
        <begin position="334"/>
        <end position="338"/>
    </location>
</feature>
<dbReference type="InterPro" id="IPR033911">
    <property type="entry name" value="MetRS_core"/>
</dbReference>
<evidence type="ECO:0000256" key="8">
    <source>
        <dbReference type="ARBA" id="ARBA00022723"/>
    </source>
</evidence>
<dbReference type="FunFam" id="1.10.730.10:FF:000005">
    <property type="entry name" value="Methionine--tRNA ligase"/>
    <property type="match status" value="1"/>
</dbReference>
<dbReference type="NCBIfam" id="TIGR00398">
    <property type="entry name" value="metG"/>
    <property type="match status" value="1"/>
</dbReference>
<keyword evidence="7 16" id="KW-0436">Ligase</keyword>
<dbReference type="GO" id="GO:0000049">
    <property type="term" value="F:tRNA binding"/>
    <property type="evidence" value="ECO:0007669"/>
    <property type="project" value="UniProtKB-UniRule"/>
</dbReference>
<dbReference type="FunFam" id="2.20.28.20:FF:000001">
    <property type="entry name" value="Methionine--tRNA ligase"/>
    <property type="match status" value="1"/>
</dbReference>
<sequence length="686" mass="76283">MSETRPAPRKILVTSALPYANGSLHLGHVLEYIQTDIWARFQRARGHDCLYMCADDAHGTAIMLKAEQLGLTPEQHIAKMQAEHERDFADFLIGVDNYHSTHSAENRELSAMIYQRLSENGHIASRTITQAFDPEKQLFLADRYIKGTCPRCSTPDQYGDNCEACGATYSPTELIDPVSAISGATPVEKESEHFFFTLPAFTDFLKDWTRSGTLQDEVANKLAEWLEEGLQEWDISRDAPYFGFEIPDAPGKYFYVWLDAPIGYMASLKNYCDQNGLDWQEYWKKDSDAEVYHFIGKDIVNFHALFWPAMLDSADFRTPTKVCVHGFLTVNGKKMSKSRGTFINARNYLDHLNPEYLRYYFAAKLTAGVDDLDLNLDDFIAKVNSDLVGKVVNIASRTAKFVSKSGGELAAELADEKLWNQFVEAAPRIADYYENREYARAMRDIMALADAANAWIADKAPWSLAKEEGKEAEVLAICSQGVNMFRALMTWLAPVLPNTAAKAAEFLNCELDWHAATTPLAGHAISKFNPLLQRVEKTQVDAVMEAAKESLAQLQAETKPAGTTGAVDKGPLEDEPIAPQIEFDDFAKVDLRIALIAKAEHVEGAGKLLKLTLDLGGETRQVFAGIKSAYKPEDLEGKHTVMVANLAPRKMRFGVSEGMVLAAGPGGKDLWILEPHVGAKPGMRVM</sequence>
<keyword evidence="19" id="KW-1185">Reference proteome</keyword>
<name>A0A1M5CZL2_9GAMM</name>
<dbReference type="Gene3D" id="2.20.28.20">
    <property type="entry name" value="Methionyl-tRNA synthetase, Zn-domain"/>
    <property type="match status" value="1"/>
</dbReference>
<keyword evidence="13 16" id="KW-0648">Protein biosynthesis</keyword>
<dbReference type="InterPro" id="IPR004495">
    <property type="entry name" value="Met-tRNA-synth_bsu_C"/>
</dbReference>
<dbReference type="InterPro" id="IPR012340">
    <property type="entry name" value="NA-bd_OB-fold"/>
</dbReference>
<dbReference type="EMBL" id="FQVA01000002">
    <property type="protein sequence ID" value="SHF60263.1"/>
    <property type="molecule type" value="Genomic_DNA"/>
</dbReference>
<dbReference type="STRING" id="494016.SAMN04487965_2361"/>
<comment type="subcellular location">
    <subcellularLocation>
        <location evidence="2 16">Cytoplasm</location>
    </subcellularLocation>
</comment>
<dbReference type="InterPro" id="IPR015413">
    <property type="entry name" value="Methionyl/Leucyl_tRNA_Synth"/>
</dbReference>
<dbReference type="CDD" id="cd07957">
    <property type="entry name" value="Anticodon_Ia_Met"/>
    <property type="match status" value="1"/>
</dbReference>
<reference evidence="19" key="1">
    <citation type="submission" date="2016-11" db="EMBL/GenBank/DDBJ databases">
        <authorList>
            <person name="Varghese N."/>
            <person name="Submissions S."/>
        </authorList>
    </citation>
    <scope>NUCLEOTIDE SEQUENCE [LARGE SCALE GENOMIC DNA]</scope>
    <source>
        <strain evidence="19">CGMCC 1.7063</strain>
    </source>
</reference>
<comment type="subunit">
    <text evidence="4 16">Homodimer.</text>
</comment>
<dbReference type="InterPro" id="IPR029038">
    <property type="entry name" value="MetRS_Zn"/>
</dbReference>
<dbReference type="SUPFAM" id="SSF57770">
    <property type="entry name" value="Methionyl-tRNA synthetase (MetRS), Zn-domain"/>
    <property type="match status" value="1"/>
</dbReference>
<keyword evidence="6 16" id="KW-0820">tRNA-binding</keyword>
<protein>
    <recommendedName>
        <fullName evidence="16">Methionine--tRNA ligase</fullName>
        <ecNumber evidence="16">6.1.1.10</ecNumber>
    </recommendedName>
    <alternativeName>
        <fullName evidence="16">Methionyl-tRNA synthetase</fullName>
        <shortName evidence="16">MetRS</shortName>
    </alternativeName>
</protein>
<keyword evidence="8 16" id="KW-0479">Metal-binding</keyword>
<evidence type="ECO:0000256" key="16">
    <source>
        <dbReference type="HAMAP-Rule" id="MF_00098"/>
    </source>
</evidence>
<dbReference type="AlphaFoldDB" id="A0A1M5CZL2"/>
<dbReference type="NCBIfam" id="TIGR00399">
    <property type="entry name" value="metG_C_term"/>
    <property type="match status" value="1"/>
</dbReference>
<evidence type="ECO:0000256" key="13">
    <source>
        <dbReference type="ARBA" id="ARBA00022917"/>
    </source>
</evidence>
<feature type="binding site" evidence="16">
    <location>
        <position position="152"/>
    </location>
    <ligand>
        <name>Zn(2+)</name>
        <dbReference type="ChEBI" id="CHEBI:29105"/>
    </ligand>
</feature>
<feature type="binding site" evidence="16">
    <location>
        <position position="165"/>
    </location>
    <ligand>
        <name>Zn(2+)</name>
        <dbReference type="ChEBI" id="CHEBI:29105"/>
    </ligand>
</feature>
<dbReference type="Gene3D" id="1.10.730.10">
    <property type="entry name" value="Isoleucyl-tRNA Synthetase, Domain 1"/>
    <property type="match status" value="1"/>
</dbReference>
<dbReference type="GO" id="GO:0004825">
    <property type="term" value="F:methionine-tRNA ligase activity"/>
    <property type="evidence" value="ECO:0007669"/>
    <property type="project" value="UniProtKB-UniRule"/>
</dbReference>
<dbReference type="Gene3D" id="3.40.50.620">
    <property type="entry name" value="HUPs"/>
    <property type="match status" value="1"/>
</dbReference>
<dbReference type="Gene3D" id="2.40.50.140">
    <property type="entry name" value="Nucleic acid-binding proteins"/>
    <property type="match status" value="1"/>
</dbReference>
<dbReference type="Pfam" id="PF09334">
    <property type="entry name" value="tRNA-synt_1g"/>
    <property type="match status" value="1"/>
</dbReference>
<evidence type="ECO:0000256" key="14">
    <source>
        <dbReference type="ARBA" id="ARBA00023146"/>
    </source>
</evidence>
<feature type="binding site" evidence="16">
    <location>
        <position position="149"/>
    </location>
    <ligand>
        <name>Zn(2+)</name>
        <dbReference type="ChEBI" id="CHEBI:29105"/>
    </ligand>
</feature>
<dbReference type="GO" id="GO:0005829">
    <property type="term" value="C:cytosol"/>
    <property type="evidence" value="ECO:0007669"/>
    <property type="project" value="TreeGrafter"/>
</dbReference>
<feature type="binding site" evidence="16">
    <location>
        <position position="162"/>
    </location>
    <ligand>
        <name>Zn(2+)</name>
        <dbReference type="ChEBI" id="CHEBI:29105"/>
    </ligand>
</feature>
<evidence type="ECO:0000256" key="2">
    <source>
        <dbReference type="ARBA" id="ARBA00004496"/>
    </source>
</evidence>
<evidence type="ECO:0000256" key="10">
    <source>
        <dbReference type="ARBA" id="ARBA00022833"/>
    </source>
</evidence>